<feature type="domain" description="DUF3741" evidence="2">
    <location>
        <begin position="112"/>
        <end position="142"/>
    </location>
</feature>
<dbReference type="Proteomes" id="UP000826271">
    <property type="component" value="Unassembled WGS sequence"/>
</dbReference>
<evidence type="ECO:0000256" key="1">
    <source>
        <dbReference type="SAM" id="MobiDB-lite"/>
    </source>
</evidence>
<dbReference type="PANTHER" id="PTHR37751:SF1">
    <property type="entry name" value="LOW PROTEIN: M-PHASE INDUCER PHOSPHATASE-LIKE PROTEIN"/>
    <property type="match status" value="1"/>
</dbReference>
<feature type="region of interest" description="Disordered" evidence="1">
    <location>
        <begin position="94"/>
        <end position="124"/>
    </location>
</feature>
<feature type="compositionally biased region" description="Polar residues" evidence="1">
    <location>
        <begin position="94"/>
        <end position="105"/>
    </location>
</feature>
<evidence type="ECO:0000313" key="3">
    <source>
        <dbReference type="EMBL" id="KAG8381408.1"/>
    </source>
</evidence>
<feature type="region of interest" description="Disordered" evidence="1">
    <location>
        <begin position="219"/>
        <end position="239"/>
    </location>
</feature>
<organism evidence="3 4">
    <name type="scientific">Buddleja alternifolia</name>
    <dbReference type="NCBI Taxonomy" id="168488"/>
    <lineage>
        <taxon>Eukaryota</taxon>
        <taxon>Viridiplantae</taxon>
        <taxon>Streptophyta</taxon>
        <taxon>Embryophyta</taxon>
        <taxon>Tracheophyta</taxon>
        <taxon>Spermatophyta</taxon>
        <taxon>Magnoliopsida</taxon>
        <taxon>eudicotyledons</taxon>
        <taxon>Gunneridae</taxon>
        <taxon>Pentapetalae</taxon>
        <taxon>asterids</taxon>
        <taxon>lamiids</taxon>
        <taxon>Lamiales</taxon>
        <taxon>Scrophulariaceae</taxon>
        <taxon>Buddlejeae</taxon>
        <taxon>Buddleja</taxon>
    </lineage>
</organism>
<comment type="caution">
    <text evidence="3">The sequence shown here is derived from an EMBL/GenBank/DDBJ whole genome shotgun (WGS) entry which is preliminary data.</text>
</comment>
<dbReference type="Pfam" id="PF14383">
    <property type="entry name" value="VARLMGL"/>
    <property type="match status" value="1"/>
</dbReference>
<name>A0AAV6XG40_9LAMI</name>
<protein>
    <recommendedName>
        <fullName evidence="2">DUF3741 domain-containing protein</fullName>
    </recommendedName>
</protein>
<evidence type="ECO:0000259" key="2">
    <source>
        <dbReference type="Pfam" id="PF14383"/>
    </source>
</evidence>
<proteinExistence type="predicted"/>
<dbReference type="PANTHER" id="PTHR37751">
    <property type="entry name" value="LOW PROTEIN: M-PHASE INDUCER PHOSPHATASE-LIKE PROTEIN"/>
    <property type="match status" value="1"/>
</dbReference>
<dbReference type="InterPro" id="IPR032795">
    <property type="entry name" value="DUF3741-assoc"/>
</dbReference>
<dbReference type="EMBL" id="WHWC01000006">
    <property type="protein sequence ID" value="KAG8381408.1"/>
    <property type="molecule type" value="Genomic_DNA"/>
</dbReference>
<reference evidence="3" key="1">
    <citation type="submission" date="2019-10" db="EMBL/GenBank/DDBJ databases">
        <authorList>
            <person name="Zhang R."/>
            <person name="Pan Y."/>
            <person name="Wang J."/>
            <person name="Ma R."/>
            <person name="Yu S."/>
        </authorList>
    </citation>
    <scope>NUCLEOTIDE SEQUENCE</scope>
    <source>
        <strain evidence="3">LA-IB0</strain>
        <tissue evidence="3">Leaf</tissue>
    </source>
</reference>
<sequence length="268" mass="29809">MSGEIKDAAEATSAGCMCAVFQLFDLHHFQLPLNQQNHPSNGNSFLHEEAISPKGVEAPRNSLELDEPASIKAPSAMKEEENLNFPVGIQIKTSHGKISSSSPRVSRTEDFSSECSSNSPGIKTPNLVARLMGLDLLPETTSPSLTSSKSQLKSHFHQKNQRNFRGNTFFDDDISVGARSLPETPRISSSSRKSDVEYHHRLSLQVNKDEEIGFRKGRRFRHDNENNRSIGSSSPGHYARQIVKQVKESVSRRVGLSDITNRNRDEII</sequence>
<gene>
    <name evidence="3" type="ORF">BUALT_Bualt06G0119000</name>
</gene>
<dbReference type="AlphaFoldDB" id="A0AAV6XG40"/>
<accession>A0AAV6XG40</accession>
<keyword evidence="4" id="KW-1185">Reference proteome</keyword>
<evidence type="ECO:0000313" key="4">
    <source>
        <dbReference type="Proteomes" id="UP000826271"/>
    </source>
</evidence>